<dbReference type="EMBL" id="BARV01029328">
    <property type="protein sequence ID" value="GAI43685.1"/>
    <property type="molecule type" value="Genomic_DNA"/>
</dbReference>
<dbReference type="InterPro" id="IPR000014">
    <property type="entry name" value="PAS"/>
</dbReference>
<proteinExistence type="predicted"/>
<dbReference type="PANTHER" id="PTHR44757">
    <property type="entry name" value="DIGUANYLATE CYCLASE DGCP"/>
    <property type="match status" value="1"/>
</dbReference>
<feature type="domain" description="PAS" evidence="2">
    <location>
        <begin position="175"/>
        <end position="221"/>
    </location>
</feature>
<dbReference type="SMART" id="SM00091">
    <property type="entry name" value="PAS"/>
    <property type="match status" value="1"/>
</dbReference>
<evidence type="ECO:0000256" key="1">
    <source>
        <dbReference type="SAM" id="Phobius"/>
    </source>
</evidence>
<dbReference type="NCBIfam" id="TIGR00229">
    <property type="entry name" value="sensory_box"/>
    <property type="match status" value="2"/>
</dbReference>
<dbReference type="SMART" id="SM00086">
    <property type="entry name" value="PAC"/>
    <property type="match status" value="1"/>
</dbReference>
<dbReference type="InterPro" id="IPR013655">
    <property type="entry name" value="PAS_fold_3"/>
</dbReference>
<dbReference type="Gene3D" id="3.30.450.20">
    <property type="entry name" value="PAS domain"/>
    <property type="match status" value="2"/>
</dbReference>
<feature type="non-terminal residue" evidence="4">
    <location>
        <position position="1"/>
    </location>
</feature>
<gene>
    <name evidence="4" type="ORF">S06H3_46784</name>
</gene>
<comment type="caution">
    <text evidence="4">The sequence shown here is derived from an EMBL/GenBank/DDBJ whole genome shotgun (WGS) entry which is preliminary data.</text>
</comment>
<dbReference type="GO" id="GO:0006355">
    <property type="term" value="P:regulation of DNA-templated transcription"/>
    <property type="evidence" value="ECO:0007669"/>
    <property type="project" value="InterPro"/>
</dbReference>
<reference evidence="4" key="1">
    <citation type="journal article" date="2014" name="Front. Microbiol.">
        <title>High frequency of phylogenetically diverse reductive dehalogenase-homologous genes in deep subseafloor sedimentary metagenomes.</title>
        <authorList>
            <person name="Kawai M."/>
            <person name="Futagami T."/>
            <person name="Toyoda A."/>
            <person name="Takaki Y."/>
            <person name="Nishi S."/>
            <person name="Hori S."/>
            <person name="Arai W."/>
            <person name="Tsubouchi T."/>
            <person name="Morono Y."/>
            <person name="Uchiyama I."/>
            <person name="Ito T."/>
            <person name="Fujiyama A."/>
            <person name="Inagaki F."/>
            <person name="Takami H."/>
        </authorList>
    </citation>
    <scope>NUCLEOTIDE SEQUENCE</scope>
    <source>
        <strain evidence="4">Expedition CK06-06</strain>
    </source>
</reference>
<evidence type="ECO:0000259" key="2">
    <source>
        <dbReference type="PROSITE" id="PS50112"/>
    </source>
</evidence>
<sequence length="258" mass="29049">QMDWAQLTHPDDLEGDLKNYERMLDGEIDNYTMDKRFIRKDGEIVYTTLSVSCVRDENGAIRNILASMLDITDRKQLQIQGRFQEMGGAGAEREIIGEPMADALYSVTTRTVSAGADLSIIWYMNKEFGNGPQEHLALLTLWSGIAGSLIITAFIAFFIQRNQTITRRVQEAIGELKKISEAVEQSPVSVVITDKNGTIEYVNPRFSEVTGYSADEAIGQNPKVLKSGNLPESFYKELWDTILAGKVWRGEFKNKRKN</sequence>
<dbReference type="AlphaFoldDB" id="X1PXV5"/>
<dbReference type="CDD" id="cd00130">
    <property type="entry name" value="PAS"/>
    <property type="match status" value="2"/>
</dbReference>
<keyword evidence="1" id="KW-1133">Transmembrane helix</keyword>
<keyword evidence="1" id="KW-0472">Membrane</keyword>
<dbReference type="InterPro" id="IPR000700">
    <property type="entry name" value="PAS-assoc_C"/>
</dbReference>
<keyword evidence="1" id="KW-0812">Transmembrane</keyword>
<feature type="domain" description="PAC" evidence="3">
    <location>
        <begin position="31"/>
        <end position="83"/>
    </location>
</feature>
<feature type="non-terminal residue" evidence="4">
    <location>
        <position position="258"/>
    </location>
</feature>
<name>X1PXV5_9ZZZZ</name>
<dbReference type="InterPro" id="IPR001610">
    <property type="entry name" value="PAC"/>
</dbReference>
<dbReference type="SUPFAM" id="SSF55785">
    <property type="entry name" value="PYP-like sensor domain (PAS domain)"/>
    <property type="match status" value="2"/>
</dbReference>
<dbReference type="InterPro" id="IPR052155">
    <property type="entry name" value="Biofilm_reg_signaling"/>
</dbReference>
<evidence type="ECO:0008006" key="5">
    <source>
        <dbReference type="Google" id="ProtNLM"/>
    </source>
</evidence>
<protein>
    <recommendedName>
        <fullName evidence="5">PAS domain-containing protein</fullName>
    </recommendedName>
</protein>
<dbReference type="InterPro" id="IPR013767">
    <property type="entry name" value="PAS_fold"/>
</dbReference>
<dbReference type="PANTHER" id="PTHR44757:SF2">
    <property type="entry name" value="BIOFILM ARCHITECTURE MAINTENANCE PROTEIN MBAA"/>
    <property type="match status" value="1"/>
</dbReference>
<dbReference type="InterPro" id="IPR035965">
    <property type="entry name" value="PAS-like_dom_sf"/>
</dbReference>
<feature type="transmembrane region" description="Helical" evidence="1">
    <location>
        <begin position="136"/>
        <end position="159"/>
    </location>
</feature>
<organism evidence="4">
    <name type="scientific">marine sediment metagenome</name>
    <dbReference type="NCBI Taxonomy" id="412755"/>
    <lineage>
        <taxon>unclassified sequences</taxon>
        <taxon>metagenomes</taxon>
        <taxon>ecological metagenomes</taxon>
    </lineage>
</organism>
<accession>X1PXV5</accession>
<dbReference type="PROSITE" id="PS50113">
    <property type="entry name" value="PAC"/>
    <property type="match status" value="1"/>
</dbReference>
<evidence type="ECO:0000259" key="3">
    <source>
        <dbReference type="PROSITE" id="PS50113"/>
    </source>
</evidence>
<evidence type="ECO:0000313" key="4">
    <source>
        <dbReference type="EMBL" id="GAI43685.1"/>
    </source>
</evidence>
<dbReference type="PROSITE" id="PS50112">
    <property type="entry name" value="PAS"/>
    <property type="match status" value="1"/>
</dbReference>
<dbReference type="Pfam" id="PF00989">
    <property type="entry name" value="PAS"/>
    <property type="match status" value="1"/>
</dbReference>
<dbReference type="Pfam" id="PF08447">
    <property type="entry name" value="PAS_3"/>
    <property type="match status" value="1"/>
</dbReference>